<dbReference type="InterPro" id="IPR023298">
    <property type="entry name" value="ATPase_P-typ_TM_dom_sf"/>
</dbReference>
<evidence type="ECO:0000313" key="9">
    <source>
        <dbReference type="WBParaSite" id="HNAJ_0000202701-mRNA-1"/>
    </source>
</evidence>
<dbReference type="OrthoDB" id="116380at2759"/>
<dbReference type="GO" id="GO:0016887">
    <property type="term" value="F:ATP hydrolysis activity"/>
    <property type="evidence" value="ECO:0007669"/>
    <property type="project" value="InterPro"/>
</dbReference>
<dbReference type="GO" id="GO:0005388">
    <property type="term" value="F:P-type calcium transporter activity"/>
    <property type="evidence" value="ECO:0007669"/>
    <property type="project" value="TreeGrafter"/>
</dbReference>
<dbReference type="PANTHER" id="PTHR24093:SF369">
    <property type="entry name" value="CALCIUM-TRANSPORTING ATPASE"/>
    <property type="match status" value="1"/>
</dbReference>
<evidence type="ECO:0000256" key="6">
    <source>
        <dbReference type="SAM" id="Phobius"/>
    </source>
</evidence>
<keyword evidence="2 6" id="KW-0812">Transmembrane</keyword>
<dbReference type="SUPFAM" id="SSF81665">
    <property type="entry name" value="Calcium ATPase, transmembrane domain M"/>
    <property type="match status" value="1"/>
</dbReference>
<organism evidence="9">
    <name type="scientific">Rodentolepis nana</name>
    <name type="common">Dwarf tapeworm</name>
    <name type="synonym">Hymenolepis nana</name>
    <dbReference type="NCBI Taxonomy" id="102285"/>
    <lineage>
        <taxon>Eukaryota</taxon>
        <taxon>Metazoa</taxon>
        <taxon>Spiralia</taxon>
        <taxon>Lophotrochozoa</taxon>
        <taxon>Platyhelminthes</taxon>
        <taxon>Cestoda</taxon>
        <taxon>Eucestoda</taxon>
        <taxon>Cyclophyllidea</taxon>
        <taxon>Hymenolepididae</taxon>
        <taxon>Rodentolepis</taxon>
    </lineage>
</organism>
<keyword evidence="3" id="KW-0460">Magnesium</keyword>
<evidence type="ECO:0000256" key="2">
    <source>
        <dbReference type="ARBA" id="ARBA00022692"/>
    </source>
</evidence>
<gene>
    <name evidence="7" type="ORF">HNAJ_LOCUS2026</name>
</gene>
<proteinExistence type="predicted"/>
<reference evidence="7 8" key="2">
    <citation type="submission" date="2018-11" db="EMBL/GenBank/DDBJ databases">
        <authorList>
            <consortium name="Pathogen Informatics"/>
        </authorList>
    </citation>
    <scope>NUCLEOTIDE SEQUENCE [LARGE SCALE GENOMIC DNA]</scope>
</reference>
<evidence type="ECO:0000313" key="7">
    <source>
        <dbReference type="EMBL" id="VDN97885.1"/>
    </source>
</evidence>
<evidence type="ECO:0000256" key="4">
    <source>
        <dbReference type="ARBA" id="ARBA00022989"/>
    </source>
</evidence>
<dbReference type="Gene3D" id="3.40.1110.10">
    <property type="entry name" value="Calcium-transporting ATPase, cytoplasmic domain N"/>
    <property type="match status" value="1"/>
</dbReference>
<sequence>MEIPKTKENKHKLRTKEIQPHLGTVLASATVLILIIKFCVVEFGQKGETWESGRHLKQLIHFFIIGVTILVVAVPEGLPLAVTLSLAYSVKKMMKDNNLVRHLDACETMGNATAICSDKTGTLTTNRMTVVEAHFTDRVIELQELETLKKSNSARLLSDNVMQKLELAIAINSSYTSRLQSPKTAGDMPIQIGNKTECALLGFLKHFGLNYDDIRNRYPESDFVKVYTFSSTRKSMSTIIHAPEDDPHDVSSATAKSTTMKLLLLTKGAAEMVISK</sequence>
<keyword evidence="5 6" id="KW-0472">Membrane</keyword>
<keyword evidence="4 6" id="KW-1133">Transmembrane helix</keyword>
<dbReference type="NCBIfam" id="TIGR01494">
    <property type="entry name" value="ATPase_P-type"/>
    <property type="match status" value="1"/>
</dbReference>
<feature type="transmembrane region" description="Helical" evidence="6">
    <location>
        <begin position="21"/>
        <end position="40"/>
    </location>
</feature>
<keyword evidence="8" id="KW-1185">Reference proteome</keyword>
<name>A0A0R3T4N9_RODNA</name>
<dbReference type="InterPro" id="IPR001757">
    <property type="entry name" value="P_typ_ATPase"/>
</dbReference>
<feature type="transmembrane region" description="Helical" evidence="6">
    <location>
        <begin position="60"/>
        <end position="88"/>
    </location>
</feature>
<dbReference type="WBParaSite" id="HNAJ_0000202701-mRNA-1">
    <property type="protein sequence ID" value="HNAJ_0000202701-mRNA-1"/>
    <property type="gene ID" value="HNAJ_0000202701"/>
</dbReference>
<dbReference type="AlphaFoldDB" id="A0A0R3T4N9"/>
<reference evidence="9" key="1">
    <citation type="submission" date="2017-02" db="UniProtKB">
        <authorList>
            <consortium name="WormBaseParasite"/>
        </authorList>
    </citation>
    <scope>IDENTIFICATION</scope>
</reference>
<dbReference type="GO" id="GO:0005524">
    <property type="term" value="F:ATP binding"/>
    <property type="evidence" value="ECO:0007669"/>
    <property type="project" value="InterPro"/>
</dbReference>
<evidence type="ECO:0000313" key="8">
    <source>
        <dbReference type="Proteomes" id="UP000278807"/>
    </source>
</evidence>
<dbReference type="GO" id="GO:0012505">
    <property type="term" value="C:endomembrane system"/>
    <property type="evidence" value="ECO:0007669"/>
    <property type="project" value="UniProtKB-SubCell"/>
</dbReference>
<protein>
    <submittedName>
        <fullName evidence="9">Cation_ATPase_N domain-containing protein</fullName>
    </submittedName>
</protein>
<evidence type="ECO:0000256" key="1">
    <source>
        <dbReference type="ARBA" id="ARBA00004127"/>
    </source>
</evidence>
<dbReference type="InterPro" id="IPR018303">
    <property type="entry name" value="ATPase_P-typ_P_site"/>
</dbReference>
<dbReference type="Gene3D" id="1.20.1110.10">
    <property type="entry name" value="Calcium-transporting ATPase, transmembrane domain"/>
    <property type="match status" value="1"/>
</dbReference>
<dbReference type="EMBL" id="UZAE01000905">
    <property type="protein sequence ID" value="VDN97885.1"/>
    <property type="molecule type" value="Genomic_DNA"/>
</dbReference>
<dbReference type="PROSITE" id="PS00154">
    <property type="entry name" value="ATPASE_E1_E2"/>
    <property type="match status" value="1"/>
</dbReference>
<evidence type="ECO:0000256" key="3">
    <source>
        <dbReference type="ARBA" id="ARBA00022842"/>
    </source>
</evidence>
<dbReference type="InterPro" id="IPR023299">
    <property type="entry name" value="ATPase_P-typ_cyto_dom_N"/>
</dbReference>
<evidence type="ECO:0000256" key="5">
    <source>
        <dbReference type="ARBA" id="ARBA00023136"/>
    </source>
</evidence>
<dbReference type="GO" id="GO:0051480">
    <property type="term" value="P:regulation of cytosolic calcium ion concentration"/>
    <property type="evidence" value="ECO:0007669"/>
    <property type="project" value="TreeGrafter"/>
</dbReference>
<accession>A0A0R3T4N9</accession>
<dbReference type="Pfam" id="PF13246">
    <property type="entry name" value="Cation_ATPase"/>
    <property type="match status" value="1"/>
</dbReference>
<dbReference type="SUPFAM" id="SSF81660">
    <property type="entry name" value="Metal cation-transporting ATPase, ATP-binding domain N"/>
    <property type="match status" value="1"/>
</dbReference>
<comment type="subcellular location">
    <subcellularLocation>
        <location evidence="1">Endomembrane system</location>
        <topology evidence="1">Multi-pass membrane protein</topology>
    </subcellularLocation>
</comment>
<dbReference type="Proteomes" id="UP000278807">
    <property type="component" value="Unassembled WGS sequence"/>
</dbReference>
<dbReference type="GO" id="GO:0005886">
    <property type="term" value="C:plasma membrane"/>
    <property type="evidence" value="ECO:0007669"/>
    <property type="project" value="TreeGrafter"/>
</dbReference>
<dbReference type="STRING" id="102285.A0A0R3T4N9"/>
<dbReference type="PANTHER" id="PTHR24093">
    <property type="entry name" value="CATION TRANSPORTING ATPASE"/>
    <property type="match status" value="1"/>
</dbReference>